<dbReference type="eggNOG" id="COG2603">
    <property type="taxonomic scope" value="Bacteria"/>
</dbReference>
<dbReference type="SMART" id="SM00450">
    <property type="entry name" value="RHOD"/>
    <property type="match status" value="1"/>
</dbReference>
<accession>C8W4H9</accession>
<dbReference type="SUPFAM" id="SSF52821">
    <property type="entry name" value="Rhodanese/Cell cycle control phosphatase"/>
    <property type="match status" value="1"/>
</dbReference>
<dbReference type="STRING" id="485916.Dtox_3113"/>
<evidence type="ECO:0000256" key="1">
    <source>
        <dbReference type="ARBA" id="ARBA00023266"/>
    </source>
</evidence>
<dbReference type="RefSeq" id="WP_015758557.1">
    <property type="nucleotide sequence ID" value="NC_013216.1"/>
</dbReference>
<evidence type="ECO:0000313" key="3">
    <source>
        <dbReference type="EMBL" id="ACV63865.1"/>
    </source>
</evidence>
<gene>
    <name evidence="3" type="ordered locus">Dtox_3113</name>
</gene>
<dbReference type="PANTHER" id="PTHR30401:SF0">
    <property type="entry name" value="TRNA 2-SELENOURIDINE SYNTHASE"/>
    <property type="match status" value="1"/>
</dbReference>
<dbReference type="Pfam" id="PF26341">
    <property type="entry name" value="AAA_SelU"/>
    <property type="match status" value="1"/>
</dbReference>
<dbReference type="NCBIfam" id="NF008750">
    <property type="entry name" value="PRK11784.1-2"/>
    <property type="match status" value="1"/>
</dbReference>
<evidence type="ECO:0000313" key="4">
    <source>
        <dbReference type="Proteomes" id="UP000002217"/>
    </source>
</evidence>
<dbReference type="Proteomes" id="UP000002217">
    <property type="component" value="Chromosome"/>
</dbReference>
<keyword evidence="1" id="KW-0711">Selenium</keyword>
<dbReference type="NCBIfam" id="TIGR03167">
    <property type="entry name" value="tRNA_sel_U_synt"/>
    <property type="match status" value="1"/>
</dbReference>
<dbReference type="KEGG" id="dae:Dtox_3113"/>
<organism evidence="3 4">
    <name type="scientific">Desulfofarcimen acetoxidans (strain ATCC 49208 / DSM 771 / KCTC 5769 / VKM B-1644 / 5575)</name>
    <name type="common">Desulfotomaculum acetoxidans</name>
    <dbReference type="NCBI Taxonomy" id="485916"/>
    <lineage>
        <taxon>Bacteria</taxon>
        <taxon>Bacillati</taxon>
        <taxon>Bacillota</taxon>
        <taxon>Clostridia</taxon>
        <taxon>Eubacteriales</taxon>
        <taxon>Peptococcaceae</taxon>
        <taxon>Desulfofarcimen</taxon>
    </lineage>
</organism>
<dbReference type="PANTHER" id="PTHR30401">
    <property type="entry name" value="TRNA 2-SELENOURIDINE SYNTHASE"/>
    <property type="match status" value="1"/>
</dbReference>
<dbReference type="HOGENOM" id="CLU_043456_0_0_9"/>
<evidence type="ECO:0000259" key="2">
    <source>
        <dbReference type="PROSITE" id="PS50206"/>
    </source>
</evidence>
<feature type="domain" description="Rhodanese" evidence="2">
    <location>
        <begin position="12"/>
        <end position="133"/>
    </location>
</feature>
<dbReference type="GO" id="GO:0002098">
    <property type="term" value="P:tRNA wobble uridine modification"/>
    <property type="evidence" value="ECO:0007669"/>
    <property type="project" value="InterPro"/>
</dbReference>
<dbReference type="PROSITE" id="PS50206">
    <property type="entry name" value="RHODANESE_3"/>
    <property type="match status" value="1"/>
</dbReference>
<dbReference type="GO" id="GO:0043828">
    <property type="term" value="F:tRNA 2-selenouridine synthase activity"/>
    <property type="evidence" value="ECO:0007669"/>
    <property type="project" value="InterPro"/>
</dbReference>
<keyword evidence="4" id="KW-1185">Reference proteome</keyword>
<dbReference type="InterPro" id="IPR036873">
    <property type="entry name" value="Rhodanese-like_dom_sf"/>
</dbReference>
<dbReference type="EMBL" id="CP001720">
    <property type="protein sequence ID" value="ACV63865.1"/>
    <property type="molecule type" value="Genomic_DNA"/>
</dbReference>
<protein>
    <submittedName>
        <fullName evidence="3">tRNA 2-selenouridine synthase</fullName>
    </submittedName>
</protein>
<reference evidence="3 4" key="1">
    <citation type="journal article" date="2009" name="Stand. Genomic Sci.">
        <title>Complete genome sequence of Desulfotomaculum acetoxidans type strain (5575).</title>
        <authorList>
            <person name="Spring S."/>
            <person name="Lapidus A."/>
            <person name="Schroder M."/>
            <person name="Gleim D."/>
            <person name="Sims D."/>
            <person name="Meincke L."/>
            <person name="Glavina Del Rio T."/>
            <person name="Tice H."/>
            <person name="Copeland A."/>
            <person name="Cheng J.F."/>
            <person name="Lucas S."/>
            <person name="Chen F."/>
            <person name="Nolan M."/>
            <person name="Bruce D."/>
            <person name="Goodwin L."/>
            <person name="Pitluck S."/>
            <person name="Ivanova N."/>
            <person name="Mavromatis K."/>
            <person name="Mikhailova N."/>
            <person name="Pati A."/>
            <person name="Chen A."/>
            <person name="Palaniappan K."/>
            <person name="Land M."/>
            <person name="Hauser L."/>
            <person name="Chang Y.J."/>
            <person name="Jeffries C.D."/>
            <person name="Chain P."/>
            <person name="Saunders E."/>
            <person name="Brettin T."/>
            <person name="Detter J.C."/>
            <person name="Goker M."/>
            <person name="Bristow J."/>
            <person name="Eisen J.A."/>
            <person name="Markowitz V."/>
            <person name="Hugenholtz P."/>
            <person name="Kyrpides N.C."/>
            <person name="Klenk H.P."/>
            <person name="Han C."/>
        </authorList>
    </citation>
    <scope>NUCLEOTIDE SEQUENCE [LARGE SCALE GENOMIC DNA]</scope>
    <source>
        <strain evidence="4">ATCC 49208 / DSM 771 / VKM B-1644</strain>
    </source>
</reference>
<dbReference type="InterPro" id="IPR001763">
    <property type="entry name" value="Rhodanese-like_dom"/>
</dbReference>
<sequence length="354" mass="40113">MYKNITMEKALEDTDSLLVDVRSEDEYNEDTVPFAVNIPLLNNEERNMVGIVYKKEGQDEARRLGLQLVAPKLPQMVDSYARQAANKKITVFCWRGGARSEAIASLLDGLGFKVNRVLGGYKAYRRMVFNFFDRPLLPFKAVILHGLTGVGKTDVITGLKAQGIPALDLEGLAEHRGSVYGKIGLPSSPSQKKFESRIYEFFRCSRSGVFVVECESRRLGKLLLPESLMSTMQQGYNLLLYASLRERVERIEKVYAKDMELNLENLYEATNHLTKHLGKGKITELNELLQDKKIKEFIGYLLTEYYDPLYKYPQGPSDKYLLSINSDNINDAVIAVRSFMANLPENQSLDQEVG</sequence>
<dbReference type="OrthoDB" id="9808735at2"/>
<dbReference type="InterPro" id="IPR058840">
    <property type="entry name" value="AAA_SelU"/>
</dbReference>
<name>C8W4H9_DESAS</name>
<dbReference type="AlphaFoldDB" id="C8W4H9"/>
<dbReference type="Gene3D" id="3.40.250.10">
    <property type="entry name" value="Rhodanese-like domain"/>
    <property type="match status" value="1"/>
</dbReference>
<proteinExistence type="predicted"/>
<dbReference type="InterPro" id="IPR017582">
    <property type="entry name" value="SelU"/>
</dbReference>
<dbReference type="Pfam" id="PF00581">
    <property type="entry name" value="Rhodanese"/>
    <property type="match status" value="1"/>
</dbReference>